<dbReference type="Proteomes" id="UP000254867">
    <property type="component" value="Unassembled WGS sequence"/>
</dbReference>
<proteinExistence type="predicted"/>
<protein>
    <submittedName>
        <fullName evidence="1">Uncharacterized protein</fullName>
    </submittedName>
</protein>
<organism evidence="1 2">
    <name type="scientific">Haemophilus parahaemolyticus</name>
    <dbReference type="NCBI Taxonomy" id="735"/>
    <lineage>
        <taxon>Bacteria</taxon>
        <taxon>Pseudomonadati</taxon>
        <taxon>Pseudomonadota</taxon>
        <taxon>Gammaproteobacteria</taxon>
        <taxon>Pasteurellales</taxon>
        <taxon>Pasteurellaceae</taxon>
        <taxon>Haemophilus</taxon>
    </lineage>
</organism>
<dbReference type="EMBL" id="UGHH01000002">
    <property type="protein sequence ID" value="STO64558.1"/>
    <property type="molecule type" value="Genomic_DNA"/>
</dbReference>
<dbReference type="AlphaFoldDB" id="A0A377I2W9"/>
<sequence>MALISVSEFTIEPIVSEAPDALLNYALVKDGKVETIYPDLNAVFDALFGISRKLGEQAIRRAPIHRAKLKVTFSIRH</sequence>
<name>A0A377I2W9_HAEPH</name>
<accession>A0A377I2W9</accession>
<evidence type="ECO:0000313" key="2">
    <source>
        <dbReference type="Proteomes" id="UP000254867"/>
    </source>
</evidence>
<gene>
    <name evidence="1" type="ORF">NCTC10794_01626</name>
</gene>
<evidence type="ECO:0000313" key="1">
    <source>
        <dbReference type="EMBL" id="STO64558.1"/>
    </source>
</evidence>
<reference evidence="1 2" key="1">
    <citation type="submission" date="2018-06" db="EMBL/GenBank/DDBJ databases">
        <authorList>
            <consortium name="Pathogen Informatics"/>
            <person name="Doyle S."/>
        </authorList>
    </citation>
    <scope>NUCLEOTIDE SEQUENCE [LARGE SCALE GENOMIC DNA]</scope>
    <source>
        <strain evidence="1 2">NCTC10794</strain>
    </source>
</reference>
<dbReference type="RefSeq" id="WP_119222933.1">
    <property type="nucleotide sequence ID" value="NZ_UGHH01000002.1"/>
</dbReference>